<dbReference type="SUPFAM" id="SSF55729">
    <property type="entry name" value="Acyl-CoA N-acyltransferases (Nat)"/>
    <property type="match status" value="1"/>
</dbReference>
<name>A0ABS2A4Y9_9ACTN</name>
<dbReference type="Proteomes" id="UP000632138">
    <property type="component" value="Unassembled WGS sequence"/>
</dbReference>
<dbReference type="Gene3D" id="3.40.630.30">
    <property type="match status" value="1"/>
</dbReference>
<evidence type="ECO:0000259" key="1">
    <source>
        <dbReference type="PROSITE" id="PS51186"/>
    </source>
</evidence>
<sequence length="177" mass="19520">MEPPEMINAGELVLKRWELGWAPDALAAIQESLPELRQFLPWATDAYNLDDFVDYVTRSREGWADGEQFNYALFTAVGELVGSIGLMTRMGPGVLEIGYWIRSPYAGRGYMTAAVNALTRVALTLPGIERVAIKFDEANKASAAVAIKAGFTEVAREEREVTAPGESGTTIVRERRH</sequence>
<reference evidence="2 3" key="1">
    <citation type="submission" date="2021-01" db="EMBL/GenBank/DDBJ databases">
        <title>Actinoplanes sp. nov. LDG1-06 isolated from lichen.</title>
        <authorList>
            <person name="Saeng-In P."/>
            <person name="Phongsopitanun W."/>
            <person name="Kanchanasin P."/>
            <person name="Yuki M."/>
            <person name="Kudo T."/>
            <person name="Ohkuma M."/>
            <person name="Tanasupawat S."/>
        </authorList>
    </citation>
    <scope>NUCLEOTIDE SEQUENCE [LARGE SCALE GENOMIC DNA]</scope>
    <source>
        <strain evidence="2 3">LDG1-06</strain>
    </source>
</reference>
<keyword evidence="3" id="KW-1185">Reference proteome</keyword>
<protein>
    <submittedName>
        <fullName evidence="2">GNAT family N-acetyltransferase</fullName>
    </submittedName>
</protein>
<dbReference type="PANTHER" id="PTHR43441">
    <property type="entry name" value="RIBOSOMAL-PROTEIN-SERINE ACETYLTRANSFERASE"/>
    <property type="match status" value="1"/>
</dbReference>
<dbReference type="InterPro" id="IPR051908">
    <property type="entry name" value="Ribosomal_N-acetyltransferase"/>
</dbReference>
<comment type="caution">
    <text evidence="2">The sequence shown here is derived from an EMBL/GenBank/DDBJ whole genome shotgun (WGS) entry which is preliminary data.</text>
</comment>
<dbReference type="EMBL" id="JAENHP010000001">
    <property type="protein sequence ID" value="MBM2614359.1"/>
    <property type="molecule type" value="Genomic_DNA"/>
</dbReference>
<feature type="domain" description="N-acetyltransferase" evidence="1">
    <location>
        <begin position="23"/>
        <end position="176"/>
    </location>
</feature>
<organism evidence="2 3">
    <name type="scientific">Paractinoplanes ovalisporus</name>
    <dbReference type="NCBI Taxonomy" id="2810368"/>
    <lineage>
        <taxon>Bacteria</taxon>
        <taxon>Bacillati</taxon>
        <taxon>Actinomycetota</taxon>
        <taxon>Actinomycetes</taxon>
        <taxon>Micromonosporales</taxon>
        <taxon>Micromonosporaceae</taxon>
        <taxon>Paractinoplanes</taxon>
    </lineage>
</organism>
<dbReference type="PROSITE" id="PS51186">
    <property type="entry name" value="GNAT"/>
    <property type="match status" value="1"/>
</dbReference>
<gene>
    <name evidence="2" type="ORF">JIG36_02155</name>
</gene>
<proteinExistence type="predicted"/>
<dbReference type="InterPro" id="IPR016181">
    <property type="entry name" value="Acyl_CoA_acyltransferase"/>
</dbReference>
<evidence type="ECO:0000313" key="3">
    <source>
        <dbReference type="Proteomes" id="UP000632138"/>
    </source>
</evidence>
<accession>A0ABS2A4Y9</accession>
<dbReference type="Pfam" id="PF13302">
    <property type="entry name" value="Acetyltransf_3"/>
    <property type="match status" value="1"/>
</dbReference>
<evidence type="ECO:0000313" key="2">
    <source>
        <dbReference type="EMBL" id="MBM2614359.1"/>
    </source>
</evidence>
<dbReference type="RefSeq" id="WP_203374257.1">
    <property type="nucleotide sequence ID" value="NZ_JAENHP010000001.1"/>
</dbReference>
<dbReference type="PANTHER" id="PTHR43441:SF3">
    <property type="entry name" value="ACETYLTRANSFERASE"/>
    <property type="match status" value="1"/>
</dbReference>
<dbReference type="InterPro" id="IPR000182">
    <property type="entry name" value="GNAT_dom"/>
</dbReference>